<evidence type="ECO:0000313" key="2">
    <source>
        <dbReference type="Proteomes" id="UP000823674"/>
    </source>
</evidence>
<sequence length="103" mass="11449">MAKESNTSRVFQTVIFYGRSVCTNPPSDLHSAAAWILHGARHGQAQATTLLKLFLQSTIYLIWRERNARIFTSTATPLAALRVSLDRLIRDRLLSGCCGSCLL</sequence>
<name>A0ABQ7L8S4_BRACM</name>
<dbReference type="Proteomes" id="UP000823674">
    <property type="component" value="Chromosome A09"/>
</dbReference>
<evidence type="ECO:0008006" key="3">
    <source>
        <dbReference type="Google" id="ProtNLM"/>
    </source>
</evidence>
<protein>
    <recommendedName>
        <fullName evidence="3">Reverse transcriptase zinc-binding domain-containing protein</fullName>
    </recommendedName>
</protein>
<gene>
    <name evidence="1" type="primary">A09g501200.1_BraROA</name>
    <name evidence="1" type="ORF">IGI04_033470</name>
</gene>
<organism evidence="1 2">
    <name type="scientific">Brassica rapa subsp. trilocularis</name>
    <dbReference type="NCBI Taxonomy" id="1813537"/>
    <lineage>
        <taxon>Eukaryota</taxon>
        <taxon>Viridiplantae</taxon>
        <taxon>Streptophyta</taxon>
        <taxon>Embryophyta</taxon>
        <taxon>Tracheophyta</taxon>
        <taxon>Spermatophyta</taxon>
        <taxon>Magnoliopsida</taxon>
        <taxon>eudicotyledons</taxon>
        <taxon>Gunneridae</taxon>
        <taxon>Pentapetalae</taxon>
        <taxon>rosids</taxon>
        <taxon>malvids</taxon>
        <taxon>Brassicales</taxon>
        <taxon>Brassicaceae</taxon>
        <taxon>Brassiceae</taxon>
        <taxon>Brassica</taxon>
    </lineage>
</organism>
<dbReference type="EMBL" id="JADBGQ010000008">
    <property type="protein sequence ID" value="KAG5382000.1"/>
    <property type="molecule type" value="Genomic_DNA"/>
</dbReference>
<proteinExistence type="predicted"/>
<accession>A0ABQ7L8S4</accession>
<reference evidence="1 2" key="1">
    <citation type="submission" date="2021-03" db="EMBL/GenBank/DDBJ databases">
        <authorList>
            <person name="King G.J."/>
            <person name="Bancroft I."/>
            <person name="Baten A."/>
            <person name="Bloomfield J."/>
            <person name="Borpatragohain P."/>
            <person name="He Z."/>
            <person name="Irish N."/>
            <person name="Irwin J."/>
            <person name="Liu K."/>
            <person name="Mauleon R.P."/>
            <person name="Moore J."/>
            <person name="Morris R."/>
            <person name="Ostergaard L."/>
            <person name="Wang B."/>
            <person name="Wells R."/>
        </authorList>
    </citation>
    <scope>NUCLEOTIDE SEQUENCE [LARGE SCALE GENOMIC DNA]</scope>
    <source>
        <strain evidence="1">R-o-18</strain>
        <tissue evidence="1">Leaf</tissue>
    </source>
</reference>
<comment type="caution">
    <text evidence="1">The sequence shown here is derived from an EMBL/GenBank/DDBJ whole genome shotgun (WGS) entry which is preliminary data.</text>
</comment>
<evidence type="ECO:0000313" key="1">
    <source>
        <dbReference type="EMBL" id="KAG5382000.1"/>
    </source>
</evidence>
<keyword evidence="2" id="KW-1185">Reference proteome</keyword>